<comment type="catalytic activity">
    <reaction evidence="10">
        <text>5-aminomethyl-2-thiouridine(34) in tRNA + S-adenosyl-L-methionine = 5-methylaminomethyl-2-thiouridine(34) in tRNA + S-adenosyl-L-homocysteine + H(+)</text>
        <dbReference type="Rhea" id="RHEA:19569"/>
        <dbReference type="Rhea" id="RHEA-COMP:10195"/>
        <dbReference type="Rhea" id="RHEA-COMP:10197"/>
        <dbReference type="ChEBI" id="CHEBI:15378"/>
        <dbReference type="ChEBI" id="CHEBI:57856"/>
        <dbReference type="ChEBI" id="CHEBI:59789"/>
        <dbReference type="ChEBI" id="CHEBI:74454"/>
        <dbReference type="ChEBI" id="CHEBI:74455"/>
        <dbReference type="EC" id="2.1.1.61"/>
    </reaction>
</comment>
<protein>
    <recommendedName>
        <fullName evidence="10">tRNA 5-methylaminomethyl-2-thiouridine biosynthesis bifunctional protein MnmC</fullName>
        <shortName evidence="10">tRNA mnm(5)s(2)U biosynthesis bifunctional protein</shortName>
    </recommendedName>
    <domain>
        <recommendedName>
            <fullName evidence="10">tRNA (mnm(5)s(2)U34)-methyltransferase</fullName>
            <ecNumber evidence="10">2.1.1.61</ecNumber>
        </recommendedName>
    </domain>
    <domain>
        <recommendedName>
            <fullName evidence="10">FAD-dependent cmnm(5)s(2)U34 oxidoreductase</fullName>
            <ecNumber evidence="10">1.5.-.-</ecNumber>
        </recommendedName>
    </domain>
</protein>
<dbReference type="HAMAP" id="MF_01102">
    <property type="entry name" value="MnmC"/>
    <property type="match status" value="1"/>
</dbReference>
<gene>
    <name evidence="10" type="primary">mnmC</name>
    <name evidence="14" type="ordered locus">Tgr7_1861</name>
</gene>
<dbReference type="SUPFAM" id="SSF51905">
    <property type="entry name" value="FAD/NAD(P)-binding domain"/>
    <property type="match status" value="1"/>
</dbReference>
<dbReference type="Pfam" id="PF05430">
    <property type="entry name" value="Methyltransf_30"/>
    <property type="match status" value="1"/>
</dbReference>
<evidence type="ECO:0000256" key="3">
    <source>
        <dbReference type="ARBA" id="ARBA00022630"/>
    </source>
</evidence>
<dbReference type="GO" id="GO:0004808">
    <property type="term" value="F:tRNA (5-methylaminomethyl-2-thiouridylate)(34)-methyltransferase activity"/>
    <property type="evidence" value="ECO:0007669"/>
    <property type="project" value="UniProtKB-EC"/>
</dbReference>
<keyword evidence="4 10" id="KW-0808">Transferase</keyword>
<dbReference type="SUPFAM" id="SSF54373">
    <property type="entry name" value="FAD-linked reductases, C-terminal domain"/>
    <property type="match status" value="1"/>
</dbReference>
<feature type="region of interest" description="Disordered" evidence="11">
    <location>
        <begin position="242"/>
        <end position="262"/>
    </location>
</feature>
<evidence type="ECO:0000256" key="4">
    <source>
        <dbReference type="ARBA" id="ARBA00022679"/>
    </source>
</evidence>
<dbReference type="GO" id="GO:0016645">
    <property type="term" value="F:oxidoreductase activity, acting on the CH-NH group of donors"/>
    <property type="evidence" value="ECO:0007669"/>
    <property type="project" value="InterPro"/>
</dbReference>
<dbReference type="eggNOG" id="COG4121">
    <property type="taxonomic scope" value="Bacteria"/>
</dbReference>
<dbReference type="EMBL" id="CP001339">
    <property type="protein sequence ID" value="ACL72942.1"/>
    <property type="molecule type" value="Genomic_DNA"/>
</dbReference>
<comment type="similarity">
    <text evidence="10">In the C-terminal section; belongs to the DAO family.</text>
</comment>
<feature type="compositionally biased region" description="Pro residues" evidence="11">
    <location>
        <begin position="248"/>
        <end position="262"/>
    </location>
</feature>
<evidence type="ECO:0000256" key="5">
    <source>
        <dbReference type="ARBA" id="ARBA00022691"/>
    </source>
</evidence>
<keyword evidence="9 10" id="KW-0511">Multifunctional enzyme</keyword>
<dbReference type="Pfam" id="PF01266">
    <property type="entry name" value="DAO"/>
    <property type="match status" value="1"/>
</dbReference>
<dbReference type="Gene3D" id="3.50.50.60">
    <property type="entry name" value="FAD/NAD(P)-binding domain"/>
    <property type="match status" value="1"/>
</dbReference>
<feature type="domain" description="FAD dependent oxidoreductase" evidence="12">
    <location>
        <begin position="267"/>
        <end position="630"/>
    </location>
</feature>
<dbReference type="NCBIfam" id="NF033855">
    <property type="entry name" value="tRNA_MNMC2"/>
    <property type="match status" value="1"/>
</dbReference>
<keyword evidence="1 10" id="KW-0963">Cytoplasm</keyword>
<dbReference type="InterPro" id="IPR029063">
    <property type="entry name" value="SAM-dependent_MTases_sf"/>
</dbReference>
<evidence type="ECO:0000259" key="13">
    <source>
        <dbReference type="Pfam" id="PF05430"/>
    </source>
</evidence>
<dbReference type="NCBIfam" id="NF002481">
    <property type="entry name" value="PRK01747.1-2"/>
    <property type="match status" value="1"/>
</dbReference>
<keyword evidence="6 10" id="KW-0819">tRNA processing</keyword>
<dbReference type="GO" id="GO:0005737">
    <property type="term" value="C:cytoplasm"/>
    <property type="evidence" value="ECO:0007669"/>
    <property type="project" value="UniProtKB-SubCell"/>
</dbReference>
<evidence type="ECO:0000256" key="6">
    <source>
        <dbReference type="ARBA" id="ARBA00022694"/>
    </source>
</evidence>
<feature type="region of interest" description="FAD-dependent cmnm(5)s(2)U34 oxidoreductase" evidence="10">
    <location>
        <begin position="270"/>
        <end position="661"/>
    </location>
</feature>
<dbReference type="InterPro" id="IPR017610">
    <property type="entry name" value="tRNA_S-uridine_synth_MnmC_C"/>
</dbReference>
<feature type="region of interest" description="tRNA (mnm(5)s(2)U34)-methyltransferase" evidence="10">
    <location>
        <begin position="1"/>
        <end position="241"/>
    </location>
</feature>
<dbReference type="NCBIfam" id="TIGR03197">
    <property type="entry name" value="MnmC_Cterm"/>
    <property type="match status" value="1"/>
</dbReference>
<keyword evidence="5 10" id="KW-0949">S-adenosyl-L-methionine</keyword>
<dbReference type="HOGENOM" id="CLU_022427_1_0_6"/>
<proteinExistence type="inferred from homology"/>
<keyword evidence="2 10" id="KW-0489">Methyltransferase</keyword>
<dbReference type="InterPro" id="IPR023032">
    <property type="entry name" value="tRNA_MAMT_biosynth_bifunc_MnmC"/>
</dbReference>
<dbReference type="InterPro" id="IPR008471">
    <property type="entry name" value="MnmC-like_methylTransf"/>
</dbReference>
<dbReference type="GO" id="GO:0050660">
    <property type="term" value="F:flavin adenine dinucleotide binding"/>
    <property type="evidence" value="ECO:0007669"/>
    <property type="project" value="UniProtKB-UniRule"/>
</dbReference>
<dbReference type="RefSeq" id="WP_012638424.1">
    <property type="nucleotide sequence ID" value="NC_011901.1"/>
</dbReference>
<dbReference type="EC" id="1.5.-.-" evidence="10"/>
<evidence type="ECO:0000259" key="12">
    <source>
        <dbReference type="Pfam" id="PF01266"/>
    </source>
</evidence>
<dbReference type="Proteomes" id="UP000002383">
    <property type="component" value="Chromosome"/>
</dbReference>
<accession>B8GSN8</accession>
<dbReference type="PANTHER" id="PTHR13847:SF283">
    <property type="entry name" value="TRNA 5-METHYLAMINOMETHYL-2-THIOURIDINE BIOSYNTHESIS BIFUNCTIONAL PROTEIN MNMC"/>
    <property type="match status" value="1"/>
</dbReference>
<dbReference type="EC" id="2.1.1.61" evidence="10"/>
<dbReference type="PANTHER" id="PTHR13847">
    <property type="entry name" value="SARCOSINE DEHYDROGENASE-RELATED"/>
    <property type="match status" value="1"/>
</dbReference>
<evidence type="ECO:0000256" key="11">
    <source>
        <dbReference type="SAM" id="MobiDB-lite"/>
    </source>
</evidence>
<evidence type="ECO:0000256" key="2">
    <source>
        <dbReference type="ARBA" id="ARBA00022603"/>
    </source>
</evidence>
<evidence type="ECO:0000313" key="14">
    <source>
        <dbReference type="EMBL" id="ACL72942.1"/>
    </source>
</evidence>
<keyword evidence="8 10" id="KW-0560">Oxidoreductase</keyword>
<dbReference type="eggNOG" id="COG0665">
    <property type="taxonomic scope" value="Bacteria"/>
</dbReference>
<evidence type="ECO:0000256" key="9">
    <source>
        <dbReference type="ARBA" id="ARBA00023268"/>
    </source>
</evidence>
<organism evidence="14 15">
    <name type="scientific">Thioalkalivibrio sulfidiphilus (strain HL-EbGR7)</name>
    <dbReference type="NCBI Taxonomy" id="396588"/>
    <lineage>
        <taxon>Bacteria</taxon>
        <taxon>Pseudomonadati</taxon>
        <taxon>Pseudomonadota</taxon>
        <taxon>Gammaproteobacteria</taxon>
        <taxon>Chromatiales</taxon>
        <taxon>Ectothiorhodospiraceae</taxon>
        <taxon>Thioalkalivibrio</taxon>
    </lineage>
</organism>
<evidence type="ECO:0000256" key="7">
    <source>
        <dbReference type="ARBA" id="ARBA00022827"/>
    </source>
</evidence>
<comment type="similarity">
    <text evidence="10">In the N-terminal section; belongs to the methyltransferase superfamily. tRNA (mnm(5)s(2)U34)-methyltransferase family.</text>
</comment>
<dbReference type="AlphaFoldDB" id="B8GSN8"/>
<dbReference type="KEGG" id="tgr:Tgr7_1861"/>
<evidence type="ECO:0000256" key="1">
    <source>
        <dbReference type="ARBA" id="ARBA00022490"/>
    </source>
</evidence>
<keyword evidence="15" id="KW-1185">Reference proteome</keyword>
<dbReference type="InterPro" id="IPR047785">
    <property type="entry name" value="tRNA_MNMC2"/>
</dbReference>
<comment type="cofactor">
    <cofactor evidence="10">
        <name>FAD</name>
        <dbReference type="ChEBI" id="CHEBI:57692"/>
    </cofactor>
</comment>
<sequence length="661" mass="71395">MASATDTGAGFQPLEPAVLEFRDGTPWSSRYGDVYFSHGHGAEESRTVFLEANGLPERWLDRDVFTIAETGFGTGLNFLLTWDLWRGQPGAGWLHYLSVELHPFTREDLARLISTLPRALRDLGEALLAQYPAPVPGFHRLLFPGERLSLTLMFGDAVDCLSQCQAQVDAWYLDGFAPARNQALWQEALYAQVARLTPAGGTLASFTAAGHVRRGLETTGFAIERLPGFGHKRERIRGLRNTQAATPDPTPPWYSNPPPAPPAARQAAVLGAGLAGSAVALALARRGWQVTVVDGADQVAAGASGNPAGILMPHLSADHGVVSRFTLSAAAFSRQWIESLGLTPEALPRDWCGALWLADGKRLAQRLERIRERLTLPPELMRAVDAAEASELAGVPLNLPGLFLPRAGWVDPAALCRAQLAAAGVNLRLGRAVSRLTRDGQDWLLEDEHGVAITRAPRVVLANGAGLPGLHPGIEPRPLRGQLSVIETSRNTRGLKRVLCYEGYLTPATRSGHVCGASFVRGDRNTRLRPEEHASNLAGLRRVWPDALGDEDPPLSGRAALRFNAPGRLPLAGPLPDMVAFERCYGELHHGRRPDSYPGAPLLPGVYTSLAHGSRGLTTAPLSAELLASLMHGDPLPLPRDLVEALHPARDRVRELRKAHS</sequence>
<dbReference type="Gene3D" id="3.30.9.10">
    <property type="entry name" value="D-Amino Acid Oxidase, subunit A, domain 2"/>
    <property type="match status" value="1"/>
</dbReference>
<keyword evidence="7 10" id="KW-0274">FAD</keyword>
<comment type="function">
    <text evidence="10">Catalyzes the last two steps in the biosynthesis of 5-methylaminomethyl-2-thiouridine (mnm(5)s(2)U) at the wobble position (U34) in tRNA. Catalyzes the FAD-dependent demodification of cmnm(5)s(2)U34 to nm(5)s(2)U34, followed by the transfer of a methyl group from S-adenosyl-L-methionine to nm(5)s(2)U34, to form mnm(5)s(2)U34.</text>
</comment>
<keyword evidence="3 10" id="KW-0285">Flavoprotein</keyword>
<dbReference type="GO" id="GO:0002098">
    <property type="term" value="P:tRNA wobble uridine modification"/>
    <property type="evidence" value="ECO:0007669"/>
    <property type="project" value="TreeGrafter"/>
</dbReference>
<dbReference type="InterPro" id="IPR036188">
    <property type="entry name" value="FAD/NAD-bd_sf"/>
</dbReference>
<name>B8GSN8_THISH</name>
<comment type="subcellular location">
    <subcellularLocation>
        <location evidence="10">Cytoplasm</location>
    </subcellularLocation>
</comment>
<reference evidence="14 15" key="1">
    <citation type="journal article" date="2011" name="Stand. Genomic Sci.">
        <title>Complete genome sequence of 'Thioalkalivibrio sulfidophilus' HL-EbGr7.</title>
        <authorList>
            <person name="Muyzer G."/>
            <person name="Sorokin D.Y."/>
            <person name="Mavromatis K."/>
            <person name="Lapidus A."/>
            <person name="Clum A."/>
            <person name="Ivanova N."/>
            <person name="Pati A."/>
            <person name="d'Haeseleer P."/>
            <person name="Woyke T."/>
            <person name="Kyrpides N.C."/>
        </authorList>
    </citation>
    <scope>NUCLEOTIDE SEQUENCE [LARGE SCALE GENOMIC DNA]</scope>
    <source>
        <strain evidence="14 15">HL-EbGR7</strain>
    </source>
</reference>
<dbReference type="Gene3D" id="3.40.50.150">
    <property type="entry name" value="Vaccinia Virus protein VP39"/>
    <property type="match status" value="1"/>
</dbReference>
<feature type="domain" description="MnmC-like methyltransferase" evidence="13">
    <location>
        <begin position="120"/>
        <end position="240"/>
    </location>
</feature>
<dbReference type="GO" id="GO:0032259">
    <property type="term" value="P:methylation"/>
    <property type="evidence" value="ECO:0007669"/>
    <property type="project" value="UniProtKB-KW"/>
</dbReference>
<dbReference type="OrthoDB" id="9786494at2"/>
<dbReference type="InterPro" id="IPR006076">
    <property type="entry name" value="FAD-dep_OxRdtase"/>
</dbReference>
<evidence type="ECO:0000256" key="10">
    <source>
        <dbReference type="HAMAP-Rule" id="MF_01102"/>
    </source>
</evidence>
<dbReference type="STRING" id="396588.Tgr7_1861"/>
<evidence type="ECO:0000256" key="8">
    <source>
        <dbReference type="ARBA" id="ARBA00023002"/>
    </source>
</evidence>
<evidence type="ECO:0000313" key="15">
    <source>
        <dbReference type="Proteomes" id="UP000002383"/>
    </source>
</evidence>